<dbReference type="Gene3D" id="3.30.1330.40">
    <property type="entry name" value="RutC-like"/>
    <property type="match status" value="1"/>
</dbReference>
<dbReference type="GO" id="GO:0005829">
    <property type="term" value="C:cytosol"/>
    <property type="evidence" value="ECO:0007669"/>
    <property type="project" value="TreeGrafter"/>
</dbReference>
<dbReference type="InterPro" id="IPR006175">
    <property type="entry name" value="YjgF/YER057c/UK114"/>
</dbReference>
<dbReference type="FunFam" id="3.30.1330.40:FF:000001">
    <property type="entry name" value="L-PSP family endoribonuclease"/>
    <property type="match status" value="1"/>
</dbReference>
<reference evidence="2 3" key="1">
    <citation type="submission" date="2014-08" db="EMBL/GenBank/DDBJ databases">
        <authorList>
            <person name="Bunnell A."/>
            <person name="Chain P.S."/>
            <person name="Chertkov O."/>
            <person name="Currie B.J."/>
            <person name="Daligault H.E."/>
            <person name="Davenport K.W."/>
            <person name="Davis C."/>
            <person name="Gleasner C.D."/>
            <person name="Johnson S.L."/>
            <person name="Kaestli M."/>
            <person name="Koren S."/>
            <person name="Kunde Y.A."/>
            <person name="Mayo M."/>
            <person name="McMurry K.K."/>
            <person name="Price E.P."/>
            <person name="Reitenga K.G."/>
            <person name="Robison R."/>
            <person name="Rosovitz M.J."/>
            <person name="Sarovich D.S."/>
            <person name="Teshima H."/>
        </authorList>
    </citation>
    <scope>NUCLEOTIDE SEQUENCE [LARGE SCALE GENOMIC DNA]</scope>
    <source>
        <strain evidence="2 3">MSHR44</strain>
    </source>
</reference>
<dbReference type="Proteomes" id="UP000030475">
    <property type="component" value="Unassembled WGS sequence"/>
</dbReference>
<protein>
    <submittedName>
        <fullName evidence="2">Endoribonuclease L-PSP family protein</fullName>
    </submittedName>
</protein>
<evidence type="ECO:0000313" key="3">
    <source>
        <dbReference type="Proteomes" id="UP000030475"/>
    </source>
</evidence>
<dbReference type="EMBL" id="JQIM01000007">
    <property type="protein sequence ID" value="KGX17270.1"/>
    <property type="molecule type" value="Genomic_DNA"/>
</dbReference>
<evidence type="ECO:0000313" key="2">
    <source>
        <dbReference type="EMBL" id="KGX17270.1"/>
    </source>
</evidence>
<accession>A0AA40JIT7</accession>
<organism evidence="2 3">
    <name type="scientific">Burkholderia pseudomallei</name>
    <name type="common">Pseudomonas pseudomallei</name>
    <dbReference type="NCBI Taxonomy" id="28450"/>
    <lineage>
        <taxon>Bacteria</taxon>
        <taxon>Pseudomonadati</taxon>
        <taxon>Pseudomonadota</taxon>
        <taxon>Betaproteobacteria</taxon>
        <taxon>Burkholderiales</taxon>
        <taxon>Burkholderiaceae</taxon>
        <taxon>Burkholderia</taxon>
        <taxon>pseudomallei group</taxon>
    </lineage>
</organism>
<dbReference type="Pfam" id="PF01042">
    <property type="entry name" value="Ribonuc_L-PSP"/>
    <property type="match status" value="1"/>
</dbReference>
<gene>
    <name evidence="2" type="ORF">Y036_6140</name>
</gene>
<dbReference type="PANTHER" id="PTHR11803">
    <property type="entry name" value="2-IMINOBUTANOATE/2-IMINOPROPANOATE DEAMINASE RIDA"/>
    <property type="match status" value="1"/>
</dbReference>
<comment type="caution">
    <text evidence="2">The sequence shown here is derived from an EMBL/GenBank/DDBJ whole genome shotgun (WGS) entry which is preliminary data.</text>
</comment>
<dbReference type="SUPFAM" id="SSF55298">
    <property type="entry name" value="YjgF-like"/>
    <property type="match status" value="1"/>
</dbReference>
<dbReference type="CDD" id="cd00448">
    <property type="entry name" value="YjgF_YER057c_UK114_family"/>
    <property type="match status" value="1"/>
</dbReference>
<comment type="similarity">
    <text evidence="1">Belongs to the RutC family.</text>
</comment>
<dbReference type="PANTHER" id="PTHR11803:SF39">
    <property type="entry name" value="2-IMINOBUTANOATE_2-IMINOPROPANOATE DEAMINASE"/>
    <property type="match status" value="1"/>
</dbReference>
<proteinExistence type="inferred from homology"/>
<dbReference type="InterPro" id="IPR035959">
    <property type="entry name" value="RutC-like_sf"/>
</dbReference>
<dbReference type="KEGG" id="but:X994_6502"/>
<name>A0AA40JIT7_BURPE</name>
<evidence type="ECO:0000256" key="1">
    <source>
        <dbReference type="ARBA" id="ARBA00010552"/>
    </source>
</evidence>
<dbReference type="AlphaFoldDB" id="A0AA40JIT7"/>
<dbReference type="GO" id="GO:0019239">
    <property type="term" value="F:deaminase activity"/>
    <property type="evidence" value="ECO:0007669"/>
    <property type="project" value="TreeGrafter"/>
</dbReference>
<sequence length="110" mass="12227">MPFSAAVRAGNFVYVSGAVALDDRGFVVPGGIEQQTRRVFENLSASLALAGCDLDDVVKVNVWLDDERDFFPFNQVYAEYFPGNKPARSTVQSRLMMDAKVEIDLVAYKE</sequence>